<keyword evidence="10" id="KW-0325">Glycoprotein</keyword>
<dbReference type="SMART" id="SM00255">
    <property type="entry name" value="TIR"/>
    <property type="match status" value="1"/>
</dbReference>
<dbReference type="SMART" id="SM00369">
    <property type="entry name" value="LRR_TYP"/>
    <property type="match status" value="7"/>
</dbReference>
<dbReference type="Gene3D" id="3.80.10.10">
    <property type="entry name" value="Ribonuclease Inhibitor"/>
    <property type="match status" value="2"/>
</dbReference>
<dbReference type="PROSITE" id="PS50104">
    <property type="entry name" value="TIR"/>
    <property type="match status" value="1"/>
</dbReference>
<evidence type="ECO:0000313" key="14">
    <source>
        <dbReference type="RefSeq" id="XP_022254159.1"/>
    </source>
</evidence>
<evidence type="ECO:0000256" key="9">
    <source>
        <dbReference type="ARBA" id="ARBA00023170"/>
    </source>
</evidence>
<evidence type="ECO:0000313" key="13">
    <source>
        <dbReference type="Proteomes" id="UP000694941"/>
    </source>
</evidence>
<dbReference type="Pfam" id="PF13855">
    <property type="entry name" value="LRR_8"/>
    <property type="match status" value="4"/>
</dbReference>
<dbReference type="PANTHER" id="PTHR24365">
    <property type="entry name" value="TOLL-LIKE RECEPTOR"/>
    <property type="match status" value="1"/>
</dbReference>
<keyword evidence="8 11" id="KW-0472">Membrane</keyword>
<dbReference type="SUPFAM" id="SSF52200">
    <property type="entry name" value="Toll/Interleukin receptor TIR domain"/>
    <property type="match status" value="1"/>
</dbReference>
<dbReference type="SUPFAM" id="SSF52058">
    <property type="entry name" value="L domain-like"/>
    <property type="match status" value="2"/>
</dbReference>
<dbReference type="Pfam" id="PF01582">
    <property type="entry name" value="TIR"/>
    <property type="match status" value="1"/>
</dbReference>
<dbReference type="Gene3D" id="3.40.50.10140">
    <property type="entry name" value="Toll/interleukin-1 receptor homology (TIR) domain"/>
    <property type="match status" value="1"/>
</dbReference>
<evidence type="ECO:0000256" key="7">
    <source>
        <dbReference type="ARBA" id="ARBA00022989"/>
    </source>
</evidence>
<keyword evidence="4 11" id="KW-0812">Transmembrane</keyword>
<feature type="domain" description="TIR" evidence="12">
    <location>
        <begin position="694"/>
        <end position="834"/>
    </location>
</feature>
<evidence type="ECO:0000256" key="5">
    <source>
        <dbReference type="ARBA" id="ARBA00022729"/>
    </source>
</evidence>
<evidence type="ECO:0000256" key="11">
    <source>
        <dbReference type="SAM" id="Phobius"/>
    </source>
</evidence>
<evidence type="ECO:0000256" key="3">
    <source>
        <dbReference type="ARBA" id="ARBA00022614"/>
    </source>
</evidence>
<dbReference type="Proteomes" id="UP000694941">
    <property type="component" value="Unplaced"/>
</dbReference>
<protein>
    <submittedName>
        <fullName evidence="14">Toll-like receptor 4 isoform X1</fullName>
    </submittedName>
</protein>
<dbReference type="RefSeq" id="XP_022254159.1">
    <property type="nucleotide sequence ID" value="XM_022398451.1"/>
</dbReference>
<feature type="transmembrane region" description="Helical" evidence="11">
    <location>
        <begin position="639"/>
        <end position="665"/>
    </location>
</feature>
<evidence type="ECO:0000256" key="10">
    <source>
        <dbReference type="ARBA" id="ARBA00023180"/>
    </source>
</evidence>
<dbReference type="InterPro" id="IPR032675">
    <property type="entry name" value="LRR_dom_sf"/>
</dbReference>
<feature type="transmembrane region" description="Helical" evidence="11">
    <location>
        <begin position="21"/>
        <end position="41"/>
    </location>
</feature>
<comment type="similarity">
    <text evidence="2">Belongs to the Toll-like receptor family.</text>
</comment>
<sequence length="847" mass="98943">MTIYKKTTDVMATWVKRFYGGVAGSIWLRIIFFWTLTIVLFCHEVQPQAQKNTTDENKGLKISFLYRCYNESRENYRVRLYLWKTIVVDIMDIYKLETLVPRETVRLNISRGNYPFLSRPLFSSINNLYSLGLIESNINNVTSTLFTGLYNLLVLDLRQNKIQTLDPLLFLETPKIVEINLSNNLIFSFQLISEALSTLRFLLRLDLSSNSYFRDLYKEDLQVLQNSSIKKLLLQNCSLTVVEEGALGVFENLNILNLDNNLMSEEALKNTTLGLTNTKIQILYLRYLRHLIKFPSYGIASLSNTSIKFLYLDKNYLNSAYSLPYMPFLKVFSLNYCSIPFLCSFQNVSELEELYLIGNNIISIDSGEFVSLTNLRKLDMTDNGNEKVRFALGKRQFSTLVNLEKLYLSKIYMYDTLKRNDLYGLINLKVLDLSLNYIEIEDFAFETLRSLQFLSLVDNKMKYLSNYTFYGLENLHFLFLKGNLLVLENNTYPFQMTPSLQALFLDYNEIKLLQPRMFSFCTNLKNLTLSHNNLVAWNEPVFSNKSNLISLHLDNNDISYVTQAMLKDFQNLQYLILSRNPFDCYTCGMDVFQQWLKSTNVSIGDLNVSLAYSCEGTKKLEGQSILSVEIPTDHCRVHFVNIVLILSTTLTCIASFITVVTLVGYRFRWYIKYYWFWLRTKVKRYREIEEGNNYVYDVFVSYNNTEVEWVYRKLLPTIETDETQLKVCIHDRDFELGRPITENILQAITKSRKTLLVLSDSFVKSNWCMFELHMAQCRLLDESRDALILVCLSKVDEKLISKNLKYLMKTRTYIHWTEDSVGQKLFWKRLNLALSKTNAQGDIINQV</sequence>
<keyword evidence="3" id="KW-0433">Leucine-rich repeat</keyword>
<keyword evidence="13" id="KW-1185">Reference proteome</keyword>
<evidence type="ECO:0000256" key="8">
    <source>
        <dbReference type="ARBA" id="ARBA00023136"/>
    </source>
</evidence>
<evidence type="ECO:0000256" key="1">
    <source>
        <dbReference type="ARBA" id="ARBA00004479"/>
    </source>
</evidence>
<name>A0ABM1TE53_LIMPO</name>
<evidence type="ECO:0000256" key="6">
    <source>
        <dbReference type="ARBA" id="ARBA00022737"/>
    </source>
</evidence>
<gene>
    <name evidence="14" type="primary">LOC106469875</name>
</gene>
<dbReference type="PIRSF" id="PIRSF037595">
    <property type="entry name" value="Toll-like_receptor"/>
    <property type="match status" value="1"/>
</dbReference>
<proteinExistence type="inferred from homology"/>
<dbReference type="GeneID" id="106469875"/>
<keyword evidence="6" id="KW-0677">Repeat</keyword>
<accession>A0ABM1TE53</accession>
<dbReference type="PROSITE" id="PS51450">
    <property type="entry name" value="LRR"/>
    <property type="match status" value="3"/>
</dbReference>
<evidence type="ECO:0000256" key="2">
    <source>
        <dbReference type="ARBA" id="ARBA00009634"/>
    </source>
</evidence>
<keyword evidence="7 11" id="KW-1133">Transmembrane helix</keyword>
<dbReference type="InterPro" id="IPR003591">
    <property type="entry name" value="Leu-rich_rpt_typical-subtyp"/>
</dbReference>
<dbReference type="InterPro" id="IPR035897">
    <property type="entry name" value="Toll_tir_struct_dom_sf"/>
</dbReference>
<dbReference type="PANTHER" id="PTHR24365:SF530">
    <property type="entry name" value="MSTPROX-RELATED"/>
    <property type="match status" value="1"/>
</dbReference>
<organism evidence="13 14">
    <name type="scientific">Limulus polyphemus</name>
    <name type="common">Atlantic horseshoe crab</name>
    <dbReference type="NCBI Taxonomy" id="6850"/>
    <lineage>
        <taxon>Eukaryota</taxon>
        <taxon>Metazoa</taxon>
        <taxon>Ecdysozoa</taxon>
        <taxon>Arthropoda</taxon>
        <taxon>Chelicerata</taxon>
        <taxon>Merostomata</taxon>
        <taxon>Xiphosura</taxon>
        <taxon>Limulidae</taxon>
        <taxon>Limulus</taxon>
    </lineage>
</organism>
<reference evidence="14" key="1">
    <citation type="submission" date="2025-08" db="UniProtKB">
        <authorList>
            <consortium name="RefSeq"/>
        </authorList>
    </citation>
    <scope>IDENTIFICATION</scope>
    <source>
        <tissue evidence="14">Muscle</tissue>
    </source>
</reference>
<keyword evidence="5" id="KW-0732">Signal</keyword>
<comment type="subcellular location">
    <subcellularLocation>
        <location evidence="1">Membrane</location>
        <topology evidence="1">Single-pass type I membrane protein</topology>
    </subcellularLocation>
</comment>
<dbReference type="InterPro" id="IPR000157">
    <property type="entry name" value="TIR_dom"/>
</dbReference>
<dbReference type="InterPro" id="IPR017241">
    <property type="entry name" value="Toll-like_receptor"/>
</dbReference>
<keyword evidence="9" id="KW-0675">Receptor</keyword>
<dbReference type="InterPro" id="IPR001611">
    <property type="entry name" value="Leu-rich_rpt"/>
</dbReference>
<evidence type="ECO:0000256" key="4">
    <source>
        <dbReference type="ARBA" id="ARBA00022692"/>
    </source>
</evidence>
<evidence type="ECO:0000259" key="12">
    <source>
        <dbReference type="PROSITE" id="PS50104"/>
    </source>
</evidence>